<proteinExistence type="predicted"/>
<feature type="transmembrane region" description="Helical" evidence="1">
    <location>
        <begin position="80"/>
        <end position="100"/>
    </location>
</feature>
<protein>
    <submittedName>
        <fullName evidence="2">Uncharacterized protein</fullName>
    </submittedName>
</protein>
<feature type="transmembrane region" description="Helical" evidence="1">
    <location>
        <begin position="120"/>
        <end position="136"/>
    </location>
</feature>
<keyword evidence="1" id="KW-0472">Membrane</keyword>
<reference evidence="2 3" key="1">
    <citation type="submission" date="2019-07" db="EMBL/GenBank/DDBJ databases">
        <title>Whole genome shotgun sequence of Reyranella soli NBRC 108950.</title>
        <authorList>
            <person name="Hosoyama A."/>
            <person name="Uohara A."/>
            <person name="Ohji S."/>
            <person name="Ichikawa N."/>
        </authorList>
    </citation>
    <scope>NUCLEOTIDE SEQUENCE [LARGE SCALE GENOMIC DNA]</scope>
    <source>
        <strain evidence="2 3">NBRC 108950</strain>
    </source>
</reference>
<gene>
    <name evidence="2" type="ORF">RSO01_44480</name>
</gene>
<evidence type="ECO:0000313" key="3">
    <source>
        <dbReference type="Proteomes" id="UP000321058"/>
    </source>
</evidence>
<dbReference type="Proteomes" id="UP000321058">
    <property type="component" value="Unassembled WGS sequence"/>
</dbReference>
<name>A0A512NED2_9HYPH</name>
<comment type="caution">
    <text evidence="2">The sequence shown here is derived from an EMBL/GenBank/DDBJ whole genome shotgun (WGS) entry which is preliminary data.</text>
</comment>
<evidence type="ECO:0000256" key="1">
    <source>
        <dbReference type="SAM" id="Phobius"/>
    </source>
</evidence>
<evidence type="ECO:0000313" key="2">
    <source>
        <dbReference type="EMBL" id="GEP57282.1"/>
    </source>
</evidence>
<dbReference type="OrthoDB" id="8220084at2"/>
<keyword evidence="1" id="KW-1133">Transmembrane helix</keyword>
<accession>A0A512NED2</accession>
<dbReference type="RefSeq" id="WP_147151658.1">
    <property type="nucleotide sequence ID" value="NZ_BKAJ01000077.1"/>
</dbReference>
<keyword evidence="1" id="KW-0812">Transmembrane</keyword>
<feature type="transmembrane region" description="Helical" evidence="1">
    <location>
        <begin position="141"/>
        <end position="159"/>
    </location>
</feature>
<sequence>MSGAIDDYVAGLRRELDFDPALASRLASEVEDHLRDAAEADPAWPSPEAERRAVERFGLGREIAAQFAIDAVDRQARRTWITLAITVVVTFIAMRLRVIWLDDGAISAPLAFAAPLIDRYAFIAALAVGVIAWFAFRQSLAALAICLGGLVASIGAGLARADLFANGAPIHVLLSASGEIALIGLLSFHVIGLGRRLRRTALLRREAQ</sequence>
<organism evidence="2 3">
    <name type="scientific">Reyranella soli</name>
    <dbReference type="NCBI Taxonomy" id="1230389"/>
    <lineage>
        <taxon>Bacteria</taxon>
        <taxon>Pseudomonadati</taxon>
        <taxon>Pseudomonadota</taxon>
        <taxon>Alphaproteobacteria</taxon>
        <taxon>Hyphomicrobiales</taxon>
        <taxon>Reyranellaceae</taxon>
        <taxon>Reyranella</taxon>
    </lineage>
</organism>
<dbReference type="AlphaFoldDB" id="A0A512NED2"/>
<feature type="transmembrane region" description="Helical" evidence="1">
    <location>
        <begin position="171"/>
        <end position="194"/>
    </location>
</feature>
<keyword evidence="3" id="KW-1185">Reference proteome</keyword>
<dbReference type="EMBL" id="BKAJ01000077">
    <property type="protein sequence ID" value="GEP57282.1"/>
    <property type="molecule type" value="Genomic_DNA"/>
</dbReference>